<comment type="caution">
    <text evidence="1">The sequence shown here is derived from an EMBL/GenBank/DDBJ whole genome shotgun (WGS) entry which is preliminary data.</text>
</comment>
<reference evidence="1" key="1">
    <citation type="journal article" date="2015" name="Nature">
        <title>Complex archaea that bridge the gap between prokaryotes and eukaryotes.</title>
        <authorList>
            <person name="Spang A."/>
            <person name="Saw J.H."/>
            <person name="Jorgensen S.L."/>
            <person name="Zaremba-Niedzwiedzka K."/>
            <person name="Martijn J."/>
            <person name="Lind A.E."/>
            <person name="van Eijk R."/>
            <person name="Schleper C."/>
            <person name="Guy L."/>
            <person name="Ettema T.J."/>
        </authorList>
    </citation>
    <scope>NUCLEOTIDE SEQUENCE</scope>
</reference>
<dbReference type="AlphaFoldDB" id="A0A0F9CNL3"/>
<proteinExistence type="predicted"/>
<feature type="non-terminal residue" evidence="1">
    <location>
        <position position="62"/>
    </location>
</feature>
<protein>
    <submittedName>
        <fullName evidence="1">Uncharacterized protein</fullName>
    </submittedName>
</protein>
<dbReference type="EMBL" id="LAZR01043371">
    <property type="protein sequence ID" value="KKL07231.1"/>
    <property type="molecule type" value="Genomic_DNA"/>
</dbReference>
<accession>A0A0F9CNL3</accession>
<evidence type="ECO:0000313" key="1">
    <source>
        <dbReference type="EMBL" id="KKL07231.1"/>
    </source>
</evidence>
<sequence length="62" mass="7038">MSIINKADSMPRIYRKNYLAAVEGRATPRNAIKAFCLECMGWQRNEVSGCSTIDCPLNLYRP</sequence>
<gene>
    <name evidence="1" type="ORF">LCGC14_2588050</name>
</gene>
<name>A0A0F9CNL3_9ZZZZ</name>
<organism evidence="1">
    <name type="scientific">marine sediment metagenome</name>
    <dbReference type="NCBI Taxonomy" id="412755"/>
    <lineage>
        <taxon>unclassified sequences</taxon>
        <taxon>metagenomes</taxon>
        <taxon>ecological metagenomes</taxon>
    </lineage>
</organism>